<protein>
    <submittedName>
        <fullName evidence="2">Uncharacterized protein</fullName>
    </submittedName>
</protein>
<dbReference type="RefSeq" id="WP_186876440.1">
    <property type="nucleotide sequence ID" value="NZ_JACOPF010000002.1"/>
</dbReference>
<dbReference type="EMBL" id="JACOPF010000002">
    <property type="protein sequence ID" value="MBC5689790.1"/>
    <property type="molecule type" value="Genomic_DNA"/>
</dbReference>
<sequence length="136" mass="14987">MKIRLVDKTIYTVSRAEIVNSRLEIDFIDKTAEEVQEIFSVPANLETIELLTDSEEKFGELPGWSVLGGVLLNNETKTVILTKAIDVTEQRLTSAEANALSAKTEAEEAKKATDINATQITDLQLAVVEIYEGMEG</sequence>
<evidence type="ECO:0000313" key="2">
    <source>
        <dbReference type="EMBL" id="MBC5689790.1"/>
    </source>
</evidence>
<dbReference type="Proteomes" id="UP000652477">
    <property type="component" value="Unassembled WGS sequence"/>
</dbReference>
<organism evidence="2 3">
    <name type="scientific">Mediterraneibacter hominis</name>
    <dbReference type="NCBI Taxonomy" id="2763054"/>
    <lineage>
        <taxon>Bacteria</taxon>
        <taxon>Bacillati</taxon>
        <taxon>Bacillota</taxon>
        <taxon>Clostridia</taxon>
        <taxon>Lachnospirales</taxon>
        <taxon>Lachnospiraceae</taxon>
        <taxon>Mediterraneibacter</taxon>
    </lineage>
</organism>
<proteinExistence type="predicted"/>
<accession>A0A923RQQ4</accession>
<keyword evidence="1" id="KW-0175">Coiled coil</keyword>
<dbReference type="AlphaFoldDB" id="A0A923RQQ4"/>
<keyword evidence="3" id="KW-1185">Reference proteome</keyword>
<comment type="caution">
    <text evidence="2">The sequence shown here is derived from an EMBL/GenBank/DDBJ whole genome shotgun (WGS) entry which is preliminary data.</text>
</comment>
<feature type="coiled-coil region" evidence="1">
    <location>
        <begin position="85"/>
        <end position="112"/>
    </location>
</feature>
<reference evidence="2" key="1">
    <citation type="submission" date="2020-08" db="EMBL/GenBank/DDBJ databases">
        <title>Genome public.</title>
        <authorList>
            <person name="Liu C."/>
            <person name="Sun Q."/>
        </authorList>
    </citation>
    <scope>NUCLEOTIDE SEQUENCE</scope>
    <source>
        <strain evidence="2">NSJ-55</strain>
    </source>
</reference>
<evidence type="ECO:0000256" key="1">
    <source>
        <dbReference type="SAM" id="Coils"/>
    </source>
</evidence>
<evidence type="ECO:0000313" key="3">
    <source>
        <dbReference type="Proteomes" id="UP000652477"/>
    </source>
</evidence>
<name>A0A923RQQ4_9FIRM</name>
<gene>
    <name evidence="2" type="ORF">H8S37_12775</name>
</gene>